<proteinExistence type="predicted"/>
<evidence type="ECO:0000313" key="2">
    <source>
        <dbReference type="Proteomes" id="UP000198850"/>
    </source>
</evidence>
<dbReference type="Proteomes" id="UP000198850">
    <property type="component" value="Unassembled WGS sequence"/>
</dbReference>
<evidence type="ECO:0000313" key="1">
    <source>
        <dbReference type="EMBL" id="SEA48611.1"/>
    </source>
</evidence>
<name>A0A1H4BKD6_9SPHI</name>
<dbReference type="EMBL" id="FNRA01000003">
    <property type="protein sequence ID" value="SEA48611.1"/>
    <property type="molecule type" value="Genomic_DNA"/>
</dbReference>
<sequence>MIEISTSKTNTMKKFVLVSLILFLANVGCKKMNADGGRLCGYSPIAAPALNLVIKDSAGKDLLDEKTAGAYSKDKIRLFRKDAAGKTIPVVFYVSPPFSYGDEKFSFDLLYVPVITDVQNPAENRMFLKLGDSDLYELNLKVSKAKPELENLIIDQKEADKDEGSVMKYLSIFYLTE</sequence>
<keyword evidence="2" id="KW-1185">Reference proteome</keyword>
<protein>
    <submittedName>
        <fullName evidence="1">Uncharacterized protein</fullName>
    </submittedName>
</protein>
<reference evidence="1 2" key="1">
    <citation type="submission" date="2016-10" db="EMBL/GenBank/DDBJ databases">
        <authorList>
            <person name="de Groot N.N."/>
        </authorList>
    </citation>
    <scope>NUCLEOTIDE SEQUENCE [LARGE SCALE GENOMIC DNA]</scope>
    <source>
        <strain evidence="1 2">DSM 19033</strain>
    </source>
</reference>
<gene>
    <name evidence="1" type="ORF">SAMN05443550_103383</name>
</gene>
<dbReference type="AlphaFoldDB" id="A0A1H4BKD6"/>
<organism evidence="1 2">
    <name type="scientific">Pedobacter hartonius</name>
    <dbReference type="NCBI Taxonomy" id="425514"/>
    <lineage>
        <taxon>Bacteria</taxon>
        <taxon>Pseudomonadati</taxon>
        <taxon>Bacteroidota</taxon>
        <taxon>Sphingobacteriia</taxon>
        <taxon>Sphingobacteriales</taxon>
        <taxon>Sphingobacteriaceae</taxon>
        <taxon>Pedobacter</taxon>
    </lineage>
</organism>
<accession>A0A1H4BKD6</accession>